<name>A0ABP0AN61_9PEZI</name>
<comment type="caution">
    <text evidence="8">The sequence shown here is derived from an EMBL/GenBank/DDBJ whole genome shotgun (WGS) entry which is preliminary data.</text>
</comment>
<evidence type="ECO:0000256" key="4">
    <source>
        <dbReference type="ARBA" id="ARBA00023134"/>
    </source>
</evidence>
<evidence type="ECO:0000259" key="6">
    <source>
        <dbReference type="Pfam" id="PF00925"/>
    </source>
</evidence>
<dbReference type="Proteomes" id="UP001642405">
    <property type="component" value="Unassembled WGS sequence"/>
</dbReference>
<keyword evidence="4" id="KW-0342">GTP-binding</keyword>
<feature type="domain" description="GTP cyclohydrolase N-terminal" evidence="7">
    <location>
        <begin position="95"/>
        <end position="266"/>
    </location>
</feature>
<dbReference type="InterPro" id="IPR000926">
    <property type="entry name" value="RibA"/>
</dbReference>
<evidence type="ECO:0000313" key="9">
    <source>
        <dbReference type="Proteomes" id="UP001642405"/>
    </source>
</evidence>
<proteinExistence type="inferred from homology"/>
<dbReference type="Gene3D" id="3.40.50.10990">
    <property type="entry name" value="GTP cyclohydrolase II"/>
    <property type="match status" value="1"/>
</dbReference>
<evidence type="ECO:0000259" key="7">
    <source>
        <dbReference type="Pfam" id="PF12471"/>
    </source>
</evidence>
<dbReference type="Pfam" id="PF00925">
    <property type="entry name" value="GTP_cyclohydro2"/>
    <property type="match status" value="1"/>
</dbReference>
<dbReference type="InterPro" id="IPR036144">
    <property type="entry name" value="RibA-like_sf"/>
</dbReference>
<protein>
    <submittedName>
        <fullName evidence="8">Uracil-regulated protein 1</fullName>
    </submittedName>
</protein>
<dbReference type="CDD" id="cd00641">
    <property type="entry name" value="GTP_cyclohydro2"/>
    <property type="match status" value="1"/>
</dbReference>
<keyword evidence="3" id="KW-0378">Hydrolase</keyword>
<keyword evidence="2" id="KW-0547">Nucleotide-binding</keyword>
<reference evidence="8 9" key="1">
    <citation type="submission" date="2024-01" db="EMBL/GenBank/DDBJ databases">
        <authorList>
            <person name="Allen C."/>
            <person name="Tagirdzhanova G."/>
        </authorList>
    </citation>
    <scope>NUCLEOTIDE SEQUENCE [LARGE SCALE GENOMIC DNA]</scope>
</reference>
<evidence type="ECO:0000313" key="8">
    <source>
        <dbReference type="EMBL" id="CAK7208664.1"/>
    </source>
</evidence>
<feature type="compositionally biased region" description="Low complexity" evidence="5">
    <location>
        <begin position="76"/>
        <end position="89"/>
    </location>
</feature>
<keyword evidence="9" id="KW-1185">Reference proteome</keyword>
<evidence type="ECO:0000256" key="5">
    <source>
        <dbReference type="SAM" id="MobiDB-lite"/>
    </source>
</evidence>
<accession>A0ABP0AN61</accession>
<feature type="domain" description="GTP cyclohydrolase II" evidence="6">
    <location>
        <begin position="308"/>
        <end position="448"/>
    </location>
</feature>
<evidence type="ECO:0000256" key="1">
    <source>
        <dbReference type="ARBA" id="ARBA00008131"/>
    </source>
</evidence>
<dbReference type="Pfam" id="PF12471">
    <property type="entry name" value="GTP_CH_N"/>
    <property type="match status" value="1"/>
</dbReference>
<dbReference type="InterPro" id="IPR022163">
    <property type="entry name" value="GTP_CH_N"/>
</dbReference>
<dbReference type="EMBL" id="CAWUHB010000001">
    <property type="protein sequence ID" value="CAK7208664.1"/>
    <property type="molecule type" value="Genomic_DNA"/>
</dbReference>
<comment type="similarity">
    <text evidence="1">Belongs to the GTP cyclohydrolase II family.</text>
</comment>
<sequence length="493" mass="54126">MAANGTTSAAPSGQAGMDHIVGLLKQIEKSQGELLEAVKSSSSAPVPVSATSVSPSALSAPVAIASSTSEPPAEETALASSPTLSSSPKSTFTSRIILTTYPKQIGINPFPMNWGAQDPIERGPIVVSRAASTIRRRNAIGAHGGSYSIYYALAVASQQLNAEHRPDFTNTEPAVNIGPFPQWYDKKKIVAMDPWGHIPQTLFKDVMDKENVDIRPTIAITKAHMRLPELEDSVRKGRLVPDGKVCLNDKERFGIDEGTLRRSLFEHTGGSYPELITRGDIKIFLPPIGGLTVYCFGDPAKMSDASVRLALRIHDECNGSDVFGSDICTCRPYLIYGIEEAVKEAQQGGSGVVIYFRKEGRALGEVTKYRMSQPILLVYNARKRGEDRASDYFKRTENIAGVKDMRFQALMPDILHWLGITKIDRMLSMSNMKYDAIVGQGIPIHERVELPEEWIPADSRVEIDAKINAGYFTTGHRMTTEELEAVQGRTWEE</sequence>
<organism evidence="8 9">
    <name type="scientific">Sporothrix curviconia</name>
    <dbReference type="NCBI Taxonomy" id="1260050"/>
    <lineage>
        <taxon>Eukaryota</taxon>
        <taxon>Fungi</taxon>
        <taxon>Dikarya</taxon>
        <taxon>Ascomycota</taxon>
        <taxon>Pezizomycotina</taxon>
        <taxon>Sordariomycetes</taxon>
        <taxon>Sordariomycetidae</taxon>
        <taxon>Ophiostomatales</taxon>
        <taxon>Ophiostomataceae</taxon>
        <taxon>Sporothrix</taxon>
    </lineage>
</organism>
<gene>
    <name evidence="8" type="primary">URG1</name>
    <name evidence="8" type="ORF">SCUCBS95973_000178</name>
</gene>
<dbReference type="PANTHER" id="PTHR47259:SF2">
    <property type="entry name" value="URACIL-REGULATED PROTEIN 1"/>
    <property type="match status" value="1"/>
</dbReference>
<evidence type="ECO:0000256" key="2">
    <source>
        <dbReference type="ARBA" id="ARBA00022741"/>
    </source>
</evidence>
<dbReference type="PANTHER" id="PTHR47259">
    <property type="match status" value="1"/>
</dbReference>
<dbReference type="InterPro" id="IPR032677">
    <property type="entry name" value="GTP_cyclohydro_II"/>
</dbReference>
<evidence type="ECO:0000256" key="3">
    <source>
        <dbReference type="ARBA" id="ARBA00022801"/>
    </source>
</evidence>
<feature type="region of interest" description="Disordered" evidence="5">
    <location>
        <begin position="64"/>
        <end position="89"/>
    </location>
</feature>
<dbReference type="SUPFAM" id="SSF142695">
    <property type="entry name" value="RibA-like"/>
    <property type="match status" value="1"/>
</dbReference>